<dbReference type="GeneID" id="83184453"/>
<accession>A0A9W9M629</accession>
<dbReference type="RefSeq" id="XP_058304051.1">
    <property type="nucleotide sequence ID" value="XM_058457152.1"/>
</dbReference>
<proteinExistence type="predicted"/>
<name>A0A9W9M629_9EURO</name>
<protein>
    <submittedName>
        <fullName evidence="2">Uncharacterized protein</fullName>
    </submittedName>
</protein>
<feature type="region of interest" description="Disordered" evidence="1">
    <location>
        <begin position="97"/>
        <end position="139"/>
    </location>
</feature>
<organism evidence="2 3">
    <name type="scientific">Penicillium cinerascens</name>
    <dbReference type="NCBI Taxonomy" id="70096"/>
    <lineage>
        <taxon>Eukaryota</taxon>
        <taxon>Fungi</taxon>
        <taxon>Dikarya</taxon>
        <taxon>Ascomycota</taxon>
        <taxon>Pezizomycotina</taxon>
        <taxon>Eurotiomycetes</taxon>
        <taxon>Eurotiomycetidae</taxon>
        <taxon>Eurotiales</taxon>
        <taxon>Aspergillaceae</taxon>
        <taxon>Penicillium</taxon>
    </lineage>
</organism>
<evidence type="ECO:0000256" key="1">
    <source>
        <dbReference type="SAM" id="MobiDB-lite"/>
    </source>
</evidence>
<evidence type="ECO:0000313" key="2">
    <source>
        <dbReference type="EMBL" id="KAJ5191111.1"/>
    </source>
</evidence>
<evidence type="ECO:0000313" key="3">
    <source>
        <dbReference type="Proteomes" id="UP001150904"/>
    </source>
</evidence>
<dbReference type="Proteomes" id="UP001150904">
    <property type="component" value="Unassembled WGS sequence"/>
</dbReference>
<dbReference type="AlphaFoldDB" id="A0A9W9M629"/>
<keyword evidence="3" id="KW-1185">Reference proteome</keyword>
<comment type="caution">
    <text evidence="2">The sequence shown here is derived from an EMBL/GenBank/DDBJ whole genome shotgun (WGS) entry which is preliminary data.</text>
</comment>
<reference evidence="2" key="1">
    <citation type="submission" date="2022-12" db="EMBL/GenBank/DDBJ databases">
        <authorList>
            <person name="Petersen C."/>
        </authorList>
    </citation>
    <scope>NUCLEOTIDE SEQUENCE</scope>
    <source>
        <strain evidence="2">IBT 15544</strain>
    </source>
</reference>
<sequence>MSLSWWALADSACLYLPETFAEAKGAERATVGTLPLATVLIKAAGHARGNESNVTKLGPAAEDVPSEGSPAKAMKSVFVGALELHREVASAALRNPPKNLYHLPQSEDGIFEPKENTEKKGMDRANPFYFLDNLPKSNH</sequence>
<gene>
    <name evidence="2" type="ORF">N7498_010096</name>
</gene>
<feature type="region of interest" description="Disordered" evidence="1">
    <location>
        <begin position="50"/>
        <end position="70"/>
    </location>
</feature>
<reference evidence="2" key="2">
    <citation type="journal article" date="2023" name="IMA Fungus">
        <title>Comparative genomic study of the Penicillium genus elucidates a diverse pangenome and 15 lateral gene transfer events.</title>
        <authorList>
            <person name="Petersen C."/>
            <person name="Sorensen T."/>
            <person name="Nielsen M.R."/>
            <person name="Sondergaard T.E."/>
            <person name="Sorensen J.L."/>
            <person name="Fitzpatrick D.A."/>
            <person name="Frisvad J.C."/>
            <person name="Nielsen K.L."/>
        </authorList>
    </citation>
    <scope>NUCLEOTIDE SEQUENCE</scope>
    <source>
        <strain evidence="2">IBT 15544</strain>
    </source>
</reference>
<dbReference type="EMBL" id="JAPQKR010000016">
    <property type="protein sequence ID" value="KAJ5191111.1"/>
    <property type="molecule type" value="Genomic_DNA"/>
</dbReference>
<feature type="compositionally biased region" description="Basic and acidic residues" evidence="1">
    <location>
        <begin position="111"/>
        <end position="123"/>
    </location>
</feature>